<keyword evidence="1" id="KW-1133">Transmembrane helix</keyword>
<evidence type="ECO:0000313" key="2">
    <source>
        <dbReference type="EMBL" id="NCU17637.1"/>
    </source>
</evidence>
<comment type="caution">
    <text evidence="2">The sequence shown here is derived from an EMBL/GenBank/DDBJ whole genome shotgun (WGS) entry which is preliminary data.</text>
</comment>
<proteinExistence type="predicted"/>
<name>A0ABX0A2K1_9BACI</name>
<keyword evidence="3" id="KW-1185">Reference proteome</keyword>
<organism evidence="2 3">
    <name type="scientific">Pallidibacillus pasinlerensis</name>
    <dbReference type="NCBI Taxonomy" id="2703818"/>
    <lineage>
        <taxon>Bacteria</taxon>
        <taxon>Bacillati</taxon>
        <taxon>Bacillota</taxon>
        <taxon>Bacilli</taxon>
        <taxon>Bacillales</taxon>
        <taxon>Bacillaceae</taxon>
        <taxon>Pallidibacillus</taxon>
    </lineage>
</organism>
<dbReference type="EMBL" id="JAACYS010000028">
    <property type="protein sequence ID" value="NCU17637.1"/>
    <property type="molecule type" value="Genomic_DNA"/>
</dbReference>
<evidence type="ECO:0000313" key="3">
    <source>
        <dbReference type="Proteomes" id="UP000743899"/>
    </source>
</evidence>
<feature type="transmembrane region" description="Helical" evidence="1">
    <location>
        <begin position="78"/>
        <end position="100"/>
    </location>
</feature>
<protein>
    <recommendedName>
        <fullName evidence="4">ABC-2 type transporter domain-containing protein</fullName>
    </recommendedName>
</protein>
<keyword evidence="1" id="KW-0472">Membrane</keyword>
<evidence type="ECO:0000256" key="1">
    <source>
        <dbReference type="SAM" id="Phobius"/>
    </source>
</evidence>
<keyword evidence="1" id="KW-0812">Transmembrane</keyword>
<reference evidence="2 3" key="1">
    <citation type="submission" date="2020-01" db="EMBL/GenBank/DDBJ databases">
        <title>A novel Bacillus sp. from Pasinler.</title>
        <authorList>
            <person name="Adiguzel A."/>
            <person name="Ay H."/>
            <person name="Baltaci M.O."/>
        </authorList>
    </citation>
    <scope>NUCLEOTIDE SEQUENCE [LARGE SCALE GENOMIC DNA]</scope>
    <source>
        <strain evidence="2 3">P1</strain>
    </source>
</reference>
<dbReference type="Proteomes" id="UP000743899">
    <property type="component" value="Unassembled WGS sequence"/>
</dbReference>
<gene>
    <name evidence="2" type="ORF">GW534_07690</name>
</gene>
<accession>A0ABX0A2K1</accession>
<evidence type="ECO:0008006" key="4">
    <source>
        <dbReference type="Google" id="ProtNLM"/>
    </source>
</evidence>
<sequence length="108" mass="12310">MYAMFCASILMMTSIVAKTVKEANSYASPIMMLTMFPAFFTTSVGVNELGLYHFVIPILNIFSSYKELLYGVVNFEHILITVLSNLAVVFVLFMISRVMFLKDKWVMN</sequence>